<dbReference type="InterPro" id="IPR001173">
    <property type="entry name" value="Glyco_trans_2-like"/>
</dbReference>
<dbReference type="SUPFAM" id="SSF53448">
    <property type="entry name" value="Nucleotide-diphospho-sugar transferases"/>
    <property type="match status" value="1"/>
</dbReference>
<evidence type="ECO:0000256" key="1">
    <source>
        <dbReference type="ARBA" id="ARBA00022676"/>
    </source>
</evidence>
<dbReference type="OrthoDB" id="9785185at2"/>
<dbReference type="Proteomes" id="UP000430345">
    <property type="component" value="Unassembled WGS sequence"/>
</dbReference>
<proteinExistence type="predicted"/>
<evidence type="ECO:0000259" key="3">
    <source>
        <dbReference type="Pfam" id="PF00535"/>
    </source>
</evidence>
<accession>A0A6I1MLB4</accession>
<dbReference type="InterPro" id="IPR029044">
    <property type="entry name" value="Nucleotide-diphossugar_trans"/>
</dbReference>
<feature type="domain" description="Glycosyltransferase 2-like" evidence="3">
    <location>
        <begin position="12"/>
        <end position="180"/>
    </location>
</feature>
<sequence>MEKNMNKEVFLSIIIPMYNTENYICKCLSSLNNQSYKDFEVILVDDGSKDNSFKIAKEYLKNVDFSYKIFHQSNSGVSKTRNFAMEKAEGKYLIFLDSDDYVDCNLVKKLIEKVKEEKSDSIYFGYDRVNEEGIASWSYEDYHSYTQGNILGKDLLRKVINNKVALSMSNIVFKREIIKKNNIKFIEYFYNGEDQNFIFKVLLLCKKVSSIENVLFHYVMRESSVSHSISAKNLTFIDALEDLSRVIEDKDLVQLVLNKQMFENIKYNFYMMSKVASIKELLIFFKNSKIRKYCNKYINEINYFNNKDKAYIYLLKYCPKILAILLILKEGKNK</sequence>
<keyword evidence="2 4" id="KW-0808">Transferase</keyword>
<comment type="caution">
    <text evidence="4">The sequence shown here is derived from an EMBL/GenBank/DDBJ whole genome shotgun (WGS) entry which is preliminary data.</text>
</comment>
<evidence type="ECO:0000256" key="2">
    <source>
        <dbReference type="ARBA" id="ARBA00022679"/>
    </source>
</evidence>
<dbReference type="Pfam" id="PF00535">
    <property type="entry name" value="Glycos_transf_2"/>
    <property type="match status" value="1"/>
</dbReference>
<organism evidence="4 5">
    <name type="scientific">Clostridium tarantellae</name>
    <dbReference type="NCBI Taxonomy" id="39493"/>
    <lineage>
        <taxon>Bacteria</taxon>
        <taxon>Bacillati</taxon>
        <taxon>Bacillota</taxon>
        <taxon>Clostridia</taxon>
        <taxon>Eubacteriales</taxon>
        <taxon>Clostridiaceae</taxon>
        <taxon>Clostridium</taxon>
    </lineage>
</organism>
<dbReference type="PANTHER" id="PTHR22916">
    <property type="entry name" value="GLYCOSYLTRANSFERASE"/>
    <property type="match status" value="1"/>
</dbReference>
<dbReference type="GO" id="GO:0016757">
    <property type="term" value="F:glycosyltransferase activity"/>
    <property type="evidence" value="ECO:0007669"/>
    <property type="project" value="UniProtKB-KW"/>
</dbReference>
<keyword evidence="5" id="KW-1185">Reference proteome</keyword>
<dbReference type="PANTHER" id="PTHR22916:SF51">
    <property type="entry name" value="GLYCOSYLTRANSFERASE EPSH-RELATED"/>
    <property type="match status" value="1"/>
</dbReference>
<name>A0A6I1MLB4_9CLOT</name>
<evidence type="ECO:0000313" key="4">
    <source>
        <dbReference type="EMBL" id="MPQ43533.1"/>
    </source>
</evidence>
<dbReference type="AlphaFoldDB" id="A0A6I1MLB4"/>
<reference evidence="4 5" key="1">
    <citation type="submission" date="2019-10" db="EMBL/GenBank/DDBJ databases">
        <title>The Genome Sequence of Clostridium tarantellae Isolated from Fish Brain.</title>
        <authorList>
            <person name="Bano L."/>
            <person name="Kiel M."/>
            <person name="Sales G."/>
            <person name="Doxey A.C."/>
            <person name="Mansfield M.J."/>
            <person name="Schiavone M."/>
            <person name="Rossetto O."/>
            <person name="Pirazzini M."/>
            <person name="Dobrindt U."/>
            <person name="Montecucco C."/>
        </authorList>
    </citation>
    <scope>NUCLEOTIDE SEQUENCE [LARGE SCALE GENOMIC DNA]</scope>
    <source>
        <strain evidence="4 5">DSM 3997</strain>
    </source>
</reference>
<keyword evidence="1" id="KW-0328">Glycosyltransferase</keyword>
<dbReference type="Gene3D" id="3.90.550.10">
    <property type="entry name" value="Spore Coat Polysaccharide Biosynthesis Protein SpsA, Chain A"/>
    <property type="match status" value="1"/>
</dbReference>
<gene>
    <name evidence="4" type="ORF">GBZ86_07160</name>
</gene>
<dbReference type="CDD" id="cd00761">
    <property type="entry name" value="Glyco_tranf_GTA_type"/>
    <property type="match status" value="1"/>
</dbReference>
<evidence type="ECO:0000313" key="5">
    <source>
        <dbReference type="Proteomes" id="UP000430345"/>
    </source>
</evidence>
<protein>
    <submittedName>
        <fullName evidence="4">Glycosyltransferase</fullName>
    </submittedName>
</protein>
<dbReference type="EMBL" id="WHJC01000077">
    <property type="protein sequence ID" value="MPQ43533.1"/>
    <property type="molecule type" value="Genomic_DNA"/>
</dbReference>